<name>A0A660L9D5_9ACTN</name>
<sequence>MQIPGVHIETLHNPVRYTYGQIEKACAIAQMLNRGKLVLVEPPQR</sequence>
<gene>
    <name evidence="1" type="ORF">C8N24_0358</name>
</gene>
<accession>A0A660L9D5</accession>
<organism evidence="1 2">
    <name type="scientific">Solirubrobacter pauli</name>
    <dbReference type="NCBI Taxonomy" id="166793"/>
    <lineage>
        <taxon>Bacteria</taxon>
        <taxon>Bacillati</taxon>
        <taxon>Actinomycetota</taxon>
        <taxon>Thermoleophilia</taxon>
        <taxon>Solirubrobacterales</taxon>
        <taxon>Solirubrobacteraceae</taxon>
        <taxon>Solirubrobacter</taxon>
    </lineage>
</organism>
<dbReference type="Proteomes" id="UP000278962">
    <property type="component" value="Unassembled WGS sequence"/>
</dbReference>
<dbReference type="EMBL" id="RBIL01000001">
    <property type="protein sequence ID" value="RKQ90550.1"/>
    <property type="molecule type" value="Genomic_DNA"/>
</dbReference>
<evidence type="ECO:0000313" key="1">
    <source>
        <dbReference type="EMBL" id="RKQ90550.1"/>
    </source>
</evidence>
<proteinExistence type="predicted"/>
<keyword evidence="2" id="KW-1185">Reference proteome</keyword>
<comment type="caution">
    <text evidence="1">The sequence shown here is derived from an EMBL/GenBank/DDBJ whole genome shotgun (WGS) entry which is preliminary data.</text>
</comment>
<evidence type="ECO:0000313" key="2">
    <source>
        <dbReference type="Proteomes" id="UP000278962"/>
    </source>
</evidence>
<dbReference type="RefSeq" id="WP_170178772.1">
    <property type="nucleotide sequence ID" value="NZ_RBIL01000001.1"/>
</dbReference>
<protein>
    <submittedName>
        <fullName evidence="1">Uncharacterized protein</fullName>
    </submittedName>
</protein>
<reference evidence="1 2" key="1">
    <citation type="submission" date="2018-10" db="EMBL/GenBank/DDBJ databases">
        <title>Genomic Encyclopedia of Archaeal and Bacterial Type Strains, Phase II (KMG-II): from individual species to whole genera.</title>
        <authorList>
            <person name="Goeker M."/>
        </authorList>
    </citation>
    <scope>NUCLEOTIDE SEQUENCE [LARGE SCALE GENOMIC DNA]</scope>
    <source>
        <strain evidence="1 2">DSM 14954</strain>
    </source>
</reference>
<dbReference type="AlphaFoldDB" id="A0A660L9D5"/>